<sequence length="172" mass="19089">SATLPPLVLAQVCTTVHIQMSASYHVDIGIDRPNISWEYQHMKGVILDLQSLCFLLPKSCGGEGKEGELPQGLVFGDNINELMMGMKFLHDNAPEHLRHQIVCYNSHRTTCSKCLRIKLLFMTEAAGMGCDMPHINIVVQFMVLKSLSIWMQHAGRAGRSPSMQASAILLVQ</sequence>
<gene>
    <name evidence="2" type="ORF">PAXRUDRAFT_107126</name>
</gene>
<organism evidence="2 3">
    <name type="scientific">Paxillus rubicundulus Ve08.2h10</name>
    <dbReference type="NCBI Taxonomy" id="930991"/>
    <lineage>
        <taxon>Eukaryota</taxon>
        <taxon>Fungi</taxon>
        <taxon>Dikarya</taxon>
        <taxon>Basidiomycota</taxon>
        <taxon>Agaricomycotina</taxon>
        <taxon>Agaricomycetes</taxon>
        <taxon>Agaricomycetidae</taxon>
        <taxon>Boletales</taxon>
        <taxon>Paxilineae</taxon>
        <taxon>Paxillaceae</taxon>
        <taxon>Paxillus</taxon>
    </lineage>
</organism>
<dbReference type="Gene3D" id="3.40.50.300">
    <property type="entry name" value="P-loop containing nucleotide triphosphate hydrolases"/>
    <property type="match status" value="1"/>
</dbReference>
<feature type="non-terminal residue" evidence="2">
    <location>
        <position position="1"/>
    </location>
</feature>
<dbReference type="InterPro" id="IPR027417">
    <property type="entry name" value="P-loop_NTPase"/>
</dbReference>
<reference evidence="3" key="2">
    <citation type="submission" date="2015-01" db="EMBL/GenBank/DDBJ databases">
        <title>Evolutionary Origins and Diversification of the Mycorrhizal Mutualists.</title>
        <authorList>
            <consortium name="DOE Joint Genome Institute"/>
            <consortium name="Mycorrhizal Genomics Consortium"/>
            <person name="Kohler A."/>
            <person name="Kuo A."/>
            <person name="Nagy L.G."/>
            <person name="Floudas D."/>
            <person name="Copeland A."/>
            <person name="Barry K.W."/>
            <person name="Cichocki N."/>
            <person name="Veneault-Fourrey C."/>
            <person name="LaButti K."/>
            <person name="Lindquist E.A."/>
            <person name="Lipzen A."/>
            <person name="Lundell T."/>
            <person name="Morin E."/>
            <person name="Murat C."/>
            <person name="Riley R."/>
            <person name="Ohm R."/>
            <person name="Sun H."/>
            <person name="Tunlid A."/>
            <person name="Henrissat B."/>
            <person name="Grigoriev I.V."/>
            <person name="Hibbett D.S."/>
            <person name="Martin F."/>
        </authorList>
    </citation>
    <scope>NUCLEOTIDE SEQUENCE [LARGE SCALE GENOMIC DNA]</scope>
    <source>
        <strain evidence="3">Ve08.2h10</strain>
    </source>
</reference>
<proteinExistence type="predicted"/>
<dbReference type="CDD" id="cd18785">
    <property type="entry name" value="SF2_C"/>
    <property type="match status" value="1"/>
</dbReference>
<dbReference type="SUPFAM" id="SSF52540">
    <property type="entry name" value="P-loop containing nucleoside triphosphate hydrolases"/>
    <property type="match status" value="1"/>
</dbReference>
<evidence type="ECO:0000313" key="2">
    <source>
        <dbReference type="EMBL" id="KIK90935.1"/>
    </source>
</evidence>
<feature type="non-terminal residue" evidence="2">
    <location>
        <position position="172"/>
    </location>
</feature>
<evidence type="ECO:0000259" key="1">
    <source>
        <dbReference type="Pfam" id="PF00271"/>
    </source>
</evidence>
<reference evidence="2 3" key="1">
    <citation type="submission" date="2014-04" db="EMBL/GenBank/DDBJ databases">
        <authorList>
            <consortium name="DOE Joint Genome Institute"/>
            <person name="Kuo A."/>
            <person name="Kohler A."/>
            <person name="Jargeat P."/>
            <person name="Nagy L.G."/>
            <person name="Floudas D."/>
            <person name="Copeland A."/>
            <person name="Barry K.W."/>
            <person name="Cichocki N."/>
            <person name="Veneault-Fourrey C."/>
            <person name="LaButti K."/>
            <person name="Lindquist E.A."/>
            <person name="Lipzen A."/>
            <person name="Lundell T."/>
            <person name="Morin E."/>
            <person name="Murat C."/>
            <person name="Sun H."/>
            <person name="Tunlid A."/>
            <person name="Henrissat B."/>
            <person name="Grigoriev I.V."/>
            <person name="Hibbett D.S."/>
            <person name="Martin F."/>
            <person name="Nordberg H.P."/>
            <person name="Cantor M.N."/>
            <person name="Hua S.X."/>
        </authorList>
    </citation>
    <scope>NUCLEOTIDE SEQUENCE [LARGE SCALE GENOMIC DNA]</scope>
    <source>
        <strain evidence="2 3">Ve08.2h10</strain>
    </source>
</reference>
<protein>
    <recommendedName>
        <fullName evidence="1">Helicase C-terminal domain-containing protein</fullName>
    </recommendedName>
</protein>
<dbReference type="HOGENOM" id="CLU_001103_19_1_1"/>
<dbReference type="InterPro" id="IPR001650">
    <property type="entry name" value="Helicase_C-like"/>
</dbReference>
<dbReference type="OrthoDB" id="2499463at2759"/>
<name>A0A0D0E2D5_9AGAM</name>
<dbReference type="InParanoid" id="A0A0D0E2D5"/>
<dbReference type="Pfam" id="PF00271">
    <property type="entry name" value="Helicase_C"/>
    <property type="match status" value="1"/>
</dbReference>
<dbReference type="Proteomes" id="UP000054538">
    <property type="component" value="Unassembled WGS sequence"/>
</dbReference>
<evidence type="ECO:0000313" key="3">
    <source>
        <dbReference type="Proteomes" id="UP000054538"/>
    </source>
</evidence>
<dbReference type="AlphaFoldDB" id="A0A0D0E2D5"/>
<keyword evidence="3" id="KW-1185">Reference proteome</keyword>
<feature type="domain" description="Helicase C-terminal" evidence="1">
    <location>
        <begin position="72"/>
        <end position="159"/>
    </location>
</feature>
<dbReference type="EMBL" id="KN825451">
    <property type="protein sequence ID" value="KIK90935.1"/>
    <property type="molecule type" value="Genomic_DNA"/>
</dbReference>
<accession>A0A0D0E2D5</accession>